<gene>
    <name evidence="7" type="ORF">ACZ11_14445</name>
</gene>
<keyword evidence="4 5" id="KW-0472">Membrane</keyword>
<comment type="caution">
    <text evidence="7">The sequence shown here is derived from an EMBL/GenBank/DDBJ whole genome shotgun (WGS) entry which is preliminary data.</text>
</comment>
<sequence>MNLSMTRIQAILMKDYKEFSRNYAVSIMVLMPLALAFLYNKSGANTINTYFLAINMAFTLVTAYVQCCLIAEEKEKNTLRSLMLSPASLGDILIGKSLFVFILTMVIVALTIFIVGYSPANLFILAIALILSTVFYIAIGTLCGLFAKTVMEGSLIILPVILIFGFGSFALALSSAFPILKIAEWLPSSQLAQLAEVLEGTYTTMDVIIPIATIIAWSIVTWIVVGYIYKKRMVD</sequence>
<protein>
    <submittedName>
        <fullName evidence="7">ABC transporter</fullName>
    </submittedName>
</protein>
<feature type="transmembrane region" description="Helical" evidence="5">
    <location>
        <begin position="51"/>
        <end position="71"/>
    </location>
</feature>
<evidence type="ECO:0000256" key="3">
    <source>
        <dbReference type="ARBA" id="ARBA00022989"/>
    </source>
</evidence>
<evidence type="ECO:0000313" key="8">
    <source>
        <dbReference type="Proteomes" id="UP000037326"/>
    </source>
</evidence>
<accession>A0A0K9F9Q8</accession>
<dbReference type="PATRIC" id="fig|582475.4.peg.4975"/>
<keyword evidence="3 5" id="KW-1133">Transmembrane helix</keyword>
<evidence type="ECO:0000256" key="2">
    <source>
        <dbReference type="ARBA" id="ARBA00022692"/>
    </source>
</evidence>
<feature type="transmembrane region" description="Helical" evidence="5">
    <location>
        <begin position="154"/>
        <end position="180"/>
    </location>
</feature>
<feature type="transmembrane region" description="Helical" evidence="5">
    <location>
        <begin position="123"/>
        <end position="147"/>
    </location>
</feature>
<evidence type="ECO:0000256" key="1">
    <source>
        <dbReference type="ARBA" id="ARBA00004141"/>
    </source>
</evidence>
<organism evidence="7 8">
    <name type="scientific">Lysinibacillus xylanilyticus</name>
    <dbReference type="NCBI Taxonomy" id="582475"/>
    <lineage>
        <taxon>Bacteria</taxon>
        <taxon>Bacillati</taxon>
        <taxon>Bacillota</taxon>
        <taxon>Bacilli</taxon>
        <taxon>Bacillales</taxon>
        <taxon>Bacillaceae</taxon>
        <taxon>Lysinibacillus</taxon>
    </lineage>
</organism>
<feature type="transmembrane region" description="Helical" evidence="5">
    <location>
        <begin position="21"/>
        <end position="39"/>
    </location>
</feature>
<dbReference type="RefSeq" id="WP_049667255.1">
    <property type="nucleotide sequence ID" value="NZ_LFXJ01000006.1"/>
</dbReference>
<proteinExistence type="predicted"/>
<feature type="transmembrane region" description="Helical" evidence="5">
    <location>
        <begin position="207"/>
        <end position="229"/>
    </location>
</feature>
<keyword evidence="2 5" id="KW-0812">Transmembrane</keyword>
<evidence type="ECO:0000256" key="5">
    <source>
        <dbReference type="SAM" id="Phobius"/>
    </source>
</evidence>
<dbReference type="Proteomes" id="UP000037326">
    <property type="component" value="Unassembled WGS sequence"/>
</dbReference>
<dbReference type="OrthoDB" id="3182222at2"/>
<feature type="domain" description="ABC-2 type transporter transmembrane" evidence="6">
    <location>
        <begin position="22"/>
        <end position="224"/>
    </location>
</feature>
<dbReference type="GO" id="GO:0140359">
    <property type="term" value="F:ABC-type transporter activity"/>
    <property type="evidence" value="ECO:0007669"/>
    <property type="project" value="InterPro"/>
</dbReference>
<feature type="transmembrane region" description="Helical" evidence="5">
    <location>
        <begin position="92"/>
        <end position="117"/>
    </location>
</feature>
<reference evidence="8" key="1">
    <citation type="submission" date="2015-07" db="EMBL/GenBank/DDBJ databases">
        <authorList>
            <consortium name="Consortium for Microbial Forensics and Genomics (microFORGE)"/>
            <person name="Knight B.M."/>
            <person name="Roberts D.P."/>
            <person name="Lin D."/>
            <person name="Hari K."/>
            <person name="Fletcher J."/>
            <person name="Melcher U."/>
            <person name="Blagden T."/>
            <person name="Winegar R.A."/>
        </authorList>
    </citation>
    <scope>NUCLEOTIDE SEQUENCE [LARGE SCALE GENOMIC DNA]</scope>
    <source>
        <strain evidence="8">DSM 23493</strain>
    </source>
</reference>
<dbReference type="EMBL" id="LFXJ01000006">
    <property type="protein sequence ID" value="KMY30831.1"/>
    <property type="molecule type" value="Genomic_DNA"/>
</dbReference>
<dbReference type="GeneID" id="96599427"/>
<dbReference type="Pfam" id="PF12698">
    <property type="entry name" value="ABC2_membrane_3"/>
    <property type="match status" value="1"/>
</dbReference>
<evidence type="ECO:0000259" key="6">
    <source>
        <dbReference type="Pfam" id="PF12698"/>
    </source>
</evidence>
<comment type="subcellular location">
    <subcellularLocation>
        <location evidence="1">Membrane</location>
        <topology evidence="1">Multi-pass membrane protein</topology>
    </subcellularLocation>
</comment>
<name>A0A0K9F9Q8_9BACI</name>
<evidence type="ECO:0000256" key="4">
    <source>
        <dbReference type="ARBA" id="ARBA00023136"/>
    </source>
</evidence>
<dbReference type="AlphaFoldDB" id="A0A0K9F9Q8"/>
<dbReference type="InterPro" id="IPR013525">
    <property type="entry name" value="ABC2_TM"/>
</dbReference>
<evidence type="ECO:0000313" key="7">
    <source>
        <dbReference type="EMBL" id="KMY30831.1"/>
    </source>
</evidence>
<dbReference type="GO" id="GO:0016020">
    <property type="term" value="C:membrane"/>
    <property type="evidence" value="ECO:0007669"/>
    <property type="project" value="UniProtKB-SubCell"/>
</dbReference>